<dbReference type="InterPro" id="IPR020053">
    <property type="entry name" value="Ribosome-bd_factorA_CS"/>
</dbReference>
<name>A0A0G0Z7I3_9BACT</name>
<dbReference type="Gene3D" id="3.30.300.20">
    <property type="match status" value="1"/>
</dbReference>
<dbReference type="InterPro" id="IPR023799">
    <property type="entry name" value="RbfA_dom_sf"/>
</dbReference>
<evidence type="ECO:0000256" key="1">
    <source>
        <dbReference type="ARBA" id="ARBA00022517"/>
    </source>
</evidence>
<dbReference type="NCBIfam" id="TIGR00082">
    <property type="entry name" value="rbfA"/>
    <property type="match status" value="1"/>
</dbReference>
<evidence type="ECO:0000313" key="2">
    <source>
        <dbReference type="EMBL" id="KKS44635.1"/>
    </source>
</evidence>
<dbReference type="PROSITE" id="PS01319">
    <property type="entry name" value="RBFA"/>
    <property type="match status" value="1"/>
</dbReference>
<organism evidence="2 3">
    <name type="scientific">Candidatus Azambacteria bacterium GW2011_GWB1_42_17</name>
    <dbReference type="NCBI Taxonomy" id="1618615"/>
    <lineage>
        <taxon>Bacteria</taxon>
        <taxon>Candidatus Azamiibacteriota</taxon>
    </lineage>
</organism>
<protein>
    <submittedName>
        <fullName evidence="2">Ribosome-binding factor A</fullName>
    </submittedName>
</protein>
<sequence>MTKERALKFDELIKKELGKILFEFLETEPGILVTITRVITAPNLFESEIYISVYPSDFAKKILEKLNKSIWKIQQELNKNFKVRPVPKIIFKHDKNPEEASEVEKLIKKVQKR</sequence>
<dbReference type="GO" id="GO:0006364">
    <property type="term" value="P:rRNA processing"/>
    <property type="evidence" value="ECO:0007669"/>
    <property type="project" value="InterPro"/>
</dbReference>
<dbReference type="AlphaFoldDB" id="A0A0G0Z7I3"/>
<dbReference type="SUPFAM" id="SSF89919">
    <property type="entry name" value="Ribosome-binding factor A, RbfA"/>
    <property type="match status" value="1"/>
</dbReference>
<gene>
    <name evidence="2" type="ORF">UV07_C0005G0011</name>
</gene>
<accession>A0A0G0Z7I3</accession>
<dbReference type="EMBL" id="LCDB01000005">
    <property type="protein sequence ID" value="KKS44635.1"/>
    <property type="molecule type" value="Genomic_DNA"/>
</dbReference>
<comment type="caution">
    <text evidence="2">The sequence shown here is derived from an EMBL/GenBank/DDBJ whole genome shotgun (WGS) entry which is preliminary data.</text>
</comment>
<dbReference type="InterPro" id="IPR000238">
    <property type="entry name" value="RbfA"/>
</dbReference>
<dbReference type="Proteomes" id="UP000033986">
    <property type="component" value="Unassembled WGS sequence"/>
</dbReference>
<dbReference type="Pfam" id="PF02033">
    <property type="entry name" value="RBFA"/>
    <property type="match status" value="1"/>
</dbReference>
<dbReference type="InterPro" id="IPR015946">
    <property type="entry name" value="KH_dom-like_a/b"/>
</dbReference>
<reference evidence="2 3" key="1">
    <citation type="journal article" date="2015" name="Nature">
        <title>rRNA introns, odd ribosomes, and small enigmatic genomes across a large radiation of phyla.</title>
        <authorList>
            <person name="Brown C.T."/>
            <person name="Hug L.A."/>
            <person name="Thomas B.C."/>
            <person name="Sharon I."/>
            <person name="Castelle C.J."/>
            <person name="Singh A."/>
            <person name="Wilkins M.J."/>
            <person name="Williams K.H."/>
            <person name="Banfield J.F."/>
        </authorList>
    </citation>
    <scope>NUCLEOTIDE SEQUENCE [LARGE SCALE GENOMIC DNA]</scope>
</reference>
<evidence type="ECO:0000313" key="3">
    <source>
        <dbReference type="Proteomes" id="UP000033986"/>
    </source>
</evidence>
<proteinExistence type="predicted"/>
<keyword evidence="1" id="KW-0690">Ribosome biogenesis</keyword>